<dbReference type="Pfam" id="PF00126">
    <property type="entry name" value="HTH_1"/>
    <property type="match status" value="1"/>
</dbReference>
<evidence type="ECO:0000259" key="5">
    <source>
        <dbReference type="PROSITE" id="PS50931"/>
    </source>
</evidence>
<sequence length="280" mass="32466">MNLQFIKYYLVLADTHNFTRAAEKMNVVQSTFSAGIKKLEEQLDCKLFYRDKRNVRLTPEGEKLKDMAKELMACWNKIELTYNHHESKNLSVGLLKNILMDAILPKFNKYKNQYPEYAIKIIDGSAEELKKQLIQEELDCVIAKEHDITDPAFFSSFLYEERLMLTVHKGHELASKQSIYLKQLDGLPFITRTACTLYNDVYTKLANEHIKINPVFATENDEVVKGLVTSGVGCTLMSKPNKVEDNLVFIPIRDAEFISNIVIYWHKDNQKKNLDCFLRL</sequence>
<dbReference type="Pfam" id="PF03466">
    <property type="entry name" value="LysR_substrate"/>
    <property type="match status" value="1"/>
</dbReference>
<dbReference type="PRINTS" id="PR00039">
    <property type="entry name" value="HTHLYSR"/>
</dbReference>
<dbReference type="SUPFAM" id="SSF46785">
    <property type="entry name" value="Winged helix' DNA-binding domain"/>
    <property type="match status" value="1"/>
</dbReference>
<dbReference type="RefSeq" id="WP_002699770.1">
    <property type="nucleotide sequence ID" value="NZ_AAWS01000024.1"/>
</dbReference>
<evidence type="ECO:0000313" key="7">
    <source>
        <dbReference type="Proteomes" id="UP000004095"/>
    </source>
</evidence>
<evidence type="ECO:0000256" key="1">
    <source>
        <dbReference type="ARBA" id="ARBA00009437"/>
    </source>
</evidence>
<dbReference type="GO" id="GO:0032993">
    <property type="term" value="C:protein-DNA complex"/>
    <property type="evidence" value="ECO:0007669"/>
    <property type="project" value="TreeGrafter"/>
</dbReference>
<dbReference type="PANTHER" id="PTHR30346:SF28">
    <property type="entry name" value="HTH-TYPE TRANSCRIPTIONAL REGULATOR CYNR"/>
    <property type="match status" value="1"/>
</dbReference>
<dbReference type="Proteomes" id="UP000004095">
    <property type="component" value="Unassembled WGS sequence"/>
</dbReference>
<dbReference type="OrthoDB" id="9803735at2"/>
<feature type="domain" description="HTH lysR-type" evidence="5">
    <location>
        <begin position="1"/>
        <end position="58"/>
    </location>
</feature>
<organism evidence="6 7">
    <name type="scientific">Microscilla marina ATCC 23134</name>
    <dbReference type="NCBI Taxonomy" id="313606"/>
    <lineage>
        <taxon>Bacteria</taxon>
        <taxon>Pseudomonadati</taxon>
        <taxon>Bacteroidota</taxon>
        <taxon>Cytophagia</taxon>
        <taxon>Cytophagales</taxon>
        <taxon>Microscillaceae</taxon>
        <taxon>Microscilla</taxon>
    </lineage>
</organism>
<dbReference type="AlphaFoldDB" id="A1ZQK8"/>
<dbReference type="GO" id="GO:0003677">
    <property type="term" value="F:DNA binding"/>
    <property type="evidence" value="ECO:0007669"/>
    <property type="project" value="UniProtKB-KW"/>
</dbReference>
<dbReference type="Gene3D" id="1.10.10.10">
    <property type="entry name" value="Winged helix-like DNA-binding domain superfamily/Winged helix DNA-binding domain"/>
    <property type="match status" value="1"/>
</dbReference>
<proteinExistence type="inferred from homology"/>
<comment type="similarity">
    <text evidence="1">Belongs to the LysR transcriptional regulatory family.</text>
</comment>
<dbReference type="eggNOG" id="COG0583">
    <property type="taxonomic scope" value="Bacteria"/>
</dbReference>
<keyword evidence="4" id="KW-0804">Transcription</keyword>
<dbReference type="FunFam" id="1.10.10.10:FF:000001">
    <property type="entry name" value="LysR family transcriptional regulator"/>
    <property type="match status" value="1"/>
</dbReference>
<dbReference type="PROSITE" id="PS50931">
    <property type="entry name" value="HTH_LYSR"/>
    <property type="match status" value="1"/>
</dbReference>
<dbReference type="Gene3D" id="3.40.190.290">
    <property type="match status" value="1"/>
</dbReference>
<dbReference type="GO" id="GO:0003700">
    <property type="term" value="F:DNA-binding transcription factor activity"/>
    <property type="evidence" value="ECO:0007669"/>
    <property type="project" value="InterPro"/>
</dbReference>
<gene>
    <name evidence="6" type="ORF">M23134_08332</name>
</gene>
<dbReference type="InterPro" id="IPR036388">
    <property type="entry name" value="WH-like_DNA-bd_sf"/>
</dbReference>
<dbReference type="CDD" id="cd05466">
    <property type="entry name" value="PBP2_LTTR_substrate"/>
    <property type="match status" value="1"/>
</dbReference>
<keyword evidence="7" id="KW-1185">Reference proteome</keyword>
<dbReference type="InterPro" id="IPR005119">
    <property type="entry name" value="LysR_subst-bd"/>
</dbReference>
<protein>
    <submittedName>
        <fullName evidence="6">LysR substrate binding domain, putative</fullName>
    </submittedName>
</protein>
<dbReference type="PANTHER" id="PTHR30346">
    <property type="entry name" value="TRANSCRIPTIONAL DUAL REGULATOR HCAR-RELATED"/>
    <property type="match status" value="1"/>
</dbReference>
<dbReference type="InterPro" id="IPR000847">
    <property type="entry name" value="LysR_HTH_N"/>
</dbReference>
<keyword evidence="2" id="KW-0805">Transcription regulation</keyword>
<evidence type="ECO:0000256" key="3">
    <source>
        <dbReference type="ARBA" id="ARBA00023125"/>
    </source>
</evidence>
<evidence type="ECO:0000256" key="2">
    <source>
        <dbReference type="ARBA" id="ARBA00023015"/>
    </source>
</evidence>
<name>A1ZQK8_MICM2</name>
<evidence type="ECO:0000256" key="4">
    <source>
        <dbReference type="ARBA" id="ARBA00023163"/>
    </source>
</evidence>
<dbReference type="InterPro" id="IPR036390">
    <property type="entry name" value="WH_DNA-bd_sf"/>
</dbReference>
<dbReference type="SUPFAM" id="SSF53850">
    <property type="entry name" value="Periplasmic binding protein-like II"/>
    <property type="match status" value="1"/>
</dbReference>
<reference evidence="6 7" key="1">
    <citation type="submission" date="2007-01" db="EMBL/GenBank/DDBJ databases">
        <authorList>
            <person name="Haygood M."/>
            <person name="Podell S."/>
            <person name="Anderson C."/>
            <person name="Hopkinson B."/>
            <person name="Roe K."/>
            <person name="Barbeau K."/>
            <person name="Gaasterland T."/>
            <person name="Ferriera S."/>
            <person name="Johnson J."/>
            <person name="Kravitz S."/>
            <person name="Beeson K."/>
            <person name="Sutton G."/>
            <person name="Rogers Y.-H."/>
            <person name="Friedman R."/>
            <person name="Frazier M."/>
            <person name="Venter J.C."/>
        </authorList>
    </citation>
    <scope>NUCLEOTIDE SEQUENCE [LARGE SCALE GENOMIC DNA]</scope>
    <source>
        <strain evidence="6 7">ATCC 23134</strain>
    </source>
</reference>
<dbReference type="EMBL" id="AAWS01000024">
    <property type="protein sequence ID" value="EAY27380.1"/>
    <property type="molecule type" value="Genomic_DNA"/>
</dbReference>
<accession>A1ZQK8</accession>
<evidence type="ECO:0000313" key="6">
    <source>
        <dbReference type="EMBL" id="EAY27380.1"/>
    </source>
</evidence>
<comment type="caution">
    <text evidence="6">The sequence shown here is derived from an EMBL/GenBank/DDBJ whole genome shotgun (WGS) entry which is preliminary data.</text>
</comment>
<keyword evidence="3" id="KW-0238">DNA-binding</keyword>